<evidence type="ECO:0000313" key="2">
    <source>
        <dbReference type="EMBL" id="MCB5444922.1"/>
    </source>
</evidence>
<dbReference type="InterPro" id="IPR036237">
    <property type="entry name" value="Xyl_isomerase-like_sf"/>
</dbReference>
<dbReference type="GO" id="GO:0016853">
    <property type="term" value="F:isomerase activity"/>
    <property type="evidence" value="ECO:0007669"/>
    <property type="project" value="UniProtKB-KW"/>
</dbReference>
<evidence type="ECO:0000313" key="3">
    <source>
        <dbReference type="Proteomes" id="UP001299409"/>
    </source>
</evidence>
<keyword evidence="3" id="KW-1185">Reference proteome</keyword>
<dbReference type="Gene3D" id="3.20.20.150">
    <property type="entry name" value="Divalent-metal-dependent TIM barrel enzymes"/>
    <property type="match status" value="1"/>
</dbReference>
<name>A0ABS8CVJ5_9FIRM</name>
<dbReference type="Pfam" id="PF01261">
    <property type="entry name" value="AP_endonuc_2"/>
    <property type="match status" value="1"/>
</dbReference>
<protein>
    <submittedName>
        <fullName evidence="2">Sugar phosphate isomerase/epimerase</fullName>
    </submittedName>
</protein>
<gene>
    <name evidence="2" type="ORF">LIP50_01750</name>
</gene>
<dbReference type="SUPFAM" id="SSF51658">
    <property type="entry name" value="Xylose isomerase-like"/>
    <property type="match status" value="1"/>
</dbReference>
<reference evidence="2 3" key="1">
    <citation type="submission" date="2021-10" db="EMBL/GenBank/DDBJ databases">
        <title>Collection of gut derived symbiotic bacterial strains cultured from healthy donors.</title>
        <authorList>
            <person name="Lin H."/>
            <person name="Littmann E."/>
            <person name="Claire K."/>
            <person name="Pamer E."/>
        </authorList>
    </citation>
    <scope>NUCLEOTIDE SEQUENCE [LARGE SCALE GENOMIC DNA]</scope>
    <source>
        <strain evidence="2 3">MSK.17.68</strain>
    </source>
</reference>
<proteinExistence type="predicted"/>
<accession>A0ABS8CVJ5</accession>
<dbReference type="InterPro" id="IPR013022">
    <property type="entry name" value="Xyl_isomerase-like_TIM-brl"/>
</dbReference>
<organism evidence="2 3">
    <name type="scientific">Intestinibacter bartlettii</name>
    <dbReference type="NCBI Taxonomy" id="261299"/>
    <lineage>
        <taxon>Bacteria</taxon>
        <taxon>Bacillati</taxon>
        <taxon>Bacillota</taxon>
        <taxon>Clostridia</taxon>
        <taxon>Peptostreptococcales</taxon>
        <taxon>Peptostreptococcaceae</taxon>
        <taxon>Intestinibacter</taxon>
    </lineage>
</organism>
<evidence type="ECO:0000259" key="1">
    <source>
        <dbReference type="Pfam" id="PF01261"/>
    </source>
</evidence>
<keyword evidence="2" id="KW-0413">Isomerase</keyword>
<dbReference type="EMBL" id="JAJBMB010000001">
    <property type="protein sequence ID" value="MCB5444922.1"/>
    <property type="molecule type" value="Genomic_DNA"/>
</dbReference>
<sequence length="264" mass="31136">MKVYISQLTETENIIDLLEKYEIGLEIVLFASPYCLDRQDEFIENYKRELGDLYGKINLGIHGPYADLIPGARDELITKATNYRMQQAYDVAKKMDANFVVYHNGYYPKTYSYIEWMQRTPTYWNDFKEGKEDDDIKIHIENVHEEDYFLLNELMEEIHDEKTSVCLDVGHVNAYSKADVMEWMKILKKYIKHMHIHNNFGDRDSHLGINKGELDIIEILNIVKDKDITVTLEITHVDELRESLDILYKNGFIKLREAVKNNLN</sequence>
<dbReference type="PANTHER" id="PTHR21445:SF0">
    <property type="entry name" value="APURINIC-APYRIMIDINIC ENDONUCLEASE"/>
    <property type="match status" value="1"/>
</dbReference>
<dbReference type="InterPro" id="IPR001719">
    <property type="entry name" value="AP_endonuc_2"/>
</dbReference>
<dbReference type="Proteomes" id="UP001299409">
    <property type="component" value="Unassembled WGS sequence"/>
</dbReference>
<comment type="caution">
    <text evidence="2">The sequence shown here is derived from an EMBL/GenBank/DDBJ whole genome shotgun (WGS) entry which is preliminary data.</text>
</comment>
<dbReference type="PANTHER" id="PTHR21445">
    <property type="entry name" value="ENDONUCLEASE IV ENDODEOXYRIBONUCLEASE IV"/>
    <property type="match status" value="1"/>
</dbReference>
<feature type="domain" description="Xylose isomerase-like TIM barrel" evidence="1">
    <location>
        <begin position="43"/>
        <end position="248"/>
    </location>
</feature>
<dbReference type="RefSeq" id="WP_226913922.1">
    <property type="nucleotide sequence ID" value="NZ_BAABXU010000001.1"/>
</dbReference>